<dbReference type="InterPro" id="IPR036047">
    <property type="entry name" value="F-box-like_dom_sf"/>
</dbReference>
<sequence>MQNLPIETKLDILKFLNFDHLCSVHQTNYYFNSLIDRYNGILPRKKFKYLSLVDRTEFFWHSFKLIKMESDVKTKKRWELPLQNRFTVFNEIIDGNEFMEKDNECLKKLRIAIKKKMPLYFCTEDMTTKDSIKNVAIRIVDFKSWFSGVVLNLPEYPKTIKEMEFIRYWLERLFLCFFEEAHFDYAIFNPEMIKLLFEKEENVQLQFNTTKALILFKNPILENYALKFIENHLSVKKLFRAEFDYSYRSEFSQYKGILLKLILNGGTKFPRISFTGSNIDLLPYKRFSTGSCRYLPIDSTFFELIINHIKNSQDCSNIVTYIGFPHVLLYKTDLKINYKNVGKKECKIEGELYTVEKHEVINSCYIKFYIFKLIKKYKFYGYVFIKNGYLKNEAFMGLKLANVRNQK</sequence>
<feature type="domain" description="F-box" evidence="1">
    <location>
        <begin position="1"/>
        <end position="50"/>
    </location>
</feature>
<dbReference type="AlphaFoldDB" id="A0A8S9ZU82"/>
<gene>
    <name evidence="2" type="ORF">Mgra_00003851</name>
</gene>
<evidence type="ECO:0000313" key="3">
    <source>
        <dbReference type="Proteomes" id="UP000605970"/>
    </source>
</evidence>
<accession>A0A8S9ZU82</accession>
<keyword evidence="3" id="KW-1185">Reference proteome</keyword>
<name>A0A8S9ZU82_9BILA</name>
<organism evidence="2 3">
    <name type="scientific">Meloidogyne graminicola</name>
    <dbReference type="NCBI Taxonomy" id="189291"/>
    <lineage>
        <taxon>Eukaryota</taxon>
        <taxon>Metazoa</taxon>
        <taxon>Ecdysozoa</taxon>
        <taxon>Nematoda</taxon>
        <taxon>Chromadorea</taxon>
        <taxon>Rhabditida</taxon>
        <taxon>Tylenchina</taxon>
        <taxon>Tylenchomorpha</taxon>
        <taxon>Tylenchoidea</taxon>
        <taxon>Meloidogynidae</taxon>
        <taxon>Meloidogyninae</taxon>
        <taxon>Meloidogyne</taxon>
    </lineage>
</organism>
<dbReference type="EMBL" id="JABEBT010000027">
    <property type="protein sequence ID" value="KAF7636673.1"/>
    <property type="molecule type" value="Genomic_DNA"/>
</dbReference>
<dbReference type="PROSITE" id="PS50181">
    <property type="entry name" value="FBOX"/>
    <property type="match status" value="1"/>
</dbReference>
<comment type="caution">
    <text evidence="2">The sequence shown here is derived from an EMBL/GenBank/DDBJ whole genome shotgun (WGS) entry which is preliminary data.</text>
</comment>
<reference evidence="2" key="1">
    <citation type="journal article" date="2020" name="Ecol. Evol.">
        <title>Genome structure and content of the rice root-knot nematode (Meloidogyne graminicola).</title>
        <authorList>
            <person name="Phan N.T."/>
            <person name="Danchin E.G.J."/>
            <person name="Klopp C."/>
            <person name="Perfus-Barbeoch L."/>
            <person name="Kozlowski D.K."/>
            <person name="Koutsovoulos G.D."/>
            <person name="Lopez-Roques C."/>
            <person name="Bouchez O."/>
            <person name="Zahm M."/>
            <person name="Besnard G."/>
            <person name="Bellafiore S."/>
        </authorList>
    </citation>
    <scope>NUCLEOTIDE SEQUENCE</scope>
    <source>
        <strain evidence="2">VN-18</strain>
    </source>
</reference>
<protein>
    <submittedName>
        <fullName evidence="2">F-box domain-containing protein</fullName>
    </submittedName>
</protein>
<evidence type="ECO:0000313" key="2">
    <source>
        <dbReference type="EMBL" id="KAF7636673.1"/>
    </source>
</evidence>
<evidence type="ECO:0000259" key="1">
    <source>
        <dbReference type="PROSITE" id="PS50181"/>
    </source>
</evidence>
<proteinExistence type="predicted"/>
<dbReference type="Proteomes" id="UP000605970">
    <property type="component" value="Unassembled WGS sequence"/>
</dbReference>
<dbReference type="InterPro" id="IPR001810">
    <property type="entry name" value="F-box_dom"/>
</dbReference>
<dbReference type="OrthoDB" id="5900990at2759"/>
<dbReference type="SUPFAM" id="SSF81383">
    <property type="entry name" value="F-box domain"/>
    <property type="match status" value="1"/>
</dbReference>